<name>A0A0J8FRA3_9PSED</name>
<proteinExistence type="predicted"/>
<comment type="caution">
    <text evidence="1">The sequence shown here is derived from an EMBL/GenBank/DDBJ whole genome shotgun (WGS) entry which is preliminary data.</text>
</comment>
<organism evidence="1 2">
    <name type="scientific">Pseudomonas fildesensis</name>
    <dbReference type="NCBI Taxonomy" id="1674920"/>
    <lineage>
        <taxon>Bacteria</taxon>
        <taxon>Pseudomonadati</taxon>
        <taxon>Pseudomonadota</taxon>
        <taxon>Gammaproteobacteria</taxon>
        <taxon>Pseudomonadales</taxon>
        <taxon>Pseudomonadaceae</taxon>
        <taxon>Pseudomonas</taxon>
    </lineage>
</organism>
<evidence type="ECO:0000313" key="2">
    <source>
        <dbReference type="Proteomes" id="UP000037551"/>
    </source>
</evidence>
<dbReference type="EMBL" id="LFMW01000023">
    <property type="protein sequence ID" value="KMT52740.1"/>
    <property type="molecule type" value="Genomic_DNA"/>
</dbReference>
<evidence type="ECO:0000313" key="1">
    <source>
        <dbReference type="EMBL" id="KMT52740.1"/>
    </source>
</evidence>
<sequence>MLLKGVITVHLQHHVDHIDDTDTLNFAPFCFHPNFTPVVQPLTLLAMRRHAKTRRHISDRQLLFGHLIDRLDFEFFGVTRVANGTS</sequence>
<dbReference type="AlphaFoldDB" id="A0A0J8FRA3"/>
<protein>
    <submittedName>
        <fullName evidence="1">Uncharacterized protein</fullName>
    </submittedName>
</protein>
<dbReference type="PATRIC" id="fig|1674920.3.peg.3614"/>
<gene>
    <name evidence="1" type="ORF">ACR52_25875</name>
</gene>
<keyword evidence="2" id="KW-1185">Reference proteome</keyword>
<accession>A0A0J8FRA3</accession>
<dbReference type="Proteomes" id="UP000037551">
    <property type="component" value="Unassembled WGS sequence"/>
</dbReference>
<reference evidence="1 2" key="1">
    <citation type="submission" date="2015-06" db="EMBL/GenBank/DDBJ databases">
        <title>Draft genome sequence of an Antarctic Pseudomonas sp. strain KG01 with full potential for biotechnological applications.</title>
        <authorList>
            <person name="Pavlov M.S."/>
            <person name="Lira F."/>
            <person name="Martinez J.L."/>
            <person name="Marshall S.H."/>
        </authorList>
    </citation>
    <scope>NUCLEOTIDE SEQUENCE [LARGE SCALE GENOMIC DNA]</scope>
    <source>
        <strain evidence="1 2">KG01</strain>
    </source>
</reference>